<name>A0A3Q3CET0_HAPBU</name>
<dbReference type="Gene3D" id="3.40.50.300">
    <property type="entry name" value="P-loop containing nucleotide triphosphate hydrolases"/>
    <property type="match status" value="1"/>
</dbReference>
<organism evidence="1 2">
    <name type="scientific">Haplochromis burtoni</name>
    <name type="common">Burton's mouthbrooder</name>
    <name type="synonym">Chromis burtoni</name>
    <dbReference type="NCBI Taxonomy" id="8153"/>
    <lineage>
        <taxon>Eukaryota</taxon>
        <taxon>Metazoa</taxon>
        <taxon>Chordata</taxon>
        <taxon>Craniata</taxon>
        <taxon>Vertebrata</taxon>
        <taxon>Euteleostomi</taxon>
        <taxon>Actinopterygii</taxon>
        <taxon>Neopterygii</taxon>
        <taxon>Teleostei</taxon>
        <taxon>Neoteleostei</taxon>
        <taxon>Acanthomorphata</taxon>
        <taxon>Ovalentaria</taxon>
        <taxon>Cichlomorphae</taxon>
        <taxon>Cichliformes</taxon>
        <taxon>Cichlidae</taxon>
        <taxon>African cichlids</taxon>
        <taxon>Pseudocrenilabrinae</taxon>
        <taxon>Haplochromini</taxon>
        <taxon>Haplochromis</taxon>
    </lineage>
</organism>
<dbReference type="AlphaFoldDB" id="A0A3Q3CET0"/>
<proteinExistence type="predicted"/>
<dbReference type="STRING" id="8153.ENSHBUP00000020632"/>
<dbReference type="InterPro" id="IPR027417">
    <property type="entry name" value="P-loop_NTPase"/>
</dbReference>
<dbReference type="OMA" id="PILFHQA"/>
<dbReference type="SUPFAM" id="SSF52540">
    <property type="entry name" value="P-loop containing nucleoside triphosphate hydrolases"/>
    <property type="match status" value="1"/>
</dbReference>
<reference evidence="1" key="2">
    <citation type="submission" date="2025-09" db="UniProtKB">
        <authorList>
            <consortium name="Ensembl"/>
        </authorList>
    </citation>
    <scope>IDENTIFICATION</scope>
</reference>
<dbReference type="Proteomes" id="UP000264840">
    <property type="component" value="Unplaced"/>
</dbReference>
<reference evidence="1" key="1">
    <citation type="submission" date="2025-08" db="UniProtKB">
        <authorList>
            <consortium name="Ensembl"/>
        </authorList>
    </citation>
    <scope>IDENTIFICATION</scope>
</reference>
<protein>
    <recommendedName>
        <fullName evidence="3">Sulfotransferase</fullName>
    </recommendedName>
</protein>
<evidence type="ECO:0008006" key="3">
    <source>
        <dbReference type="Google" id="ProtNLM"/>
    </source>
</evidence>
<dbReference type="GeneTree" id="ENSGT00940000163342"/>
<evidence type="ECO:0000313" key="1">
    <source>
        <dbReference type="Ensembl" id="ENSHBUP00000020632.1"/>
    </source>
</evidence>
<keyword evidence="2" id="KW-1185">Reference proteome</keyword>
<sequence length="67" mass="7845">ISKHKAILFSRPELFDFHGVSMTHYFTDNWENVQNFQVRPDDILIATYPKAGQERPDRQAAHHPSTH</sequence>
<accession>A0A3Q3CET0</accession>
<evidence type="ECO:0000313" key="2">
    <source>
        <dbReference type="Proteomes" id="UP000264840"/>
    </source>
</evidence>
<dbReference type="Ensembl" id="ENSHBUT00000030298.1">
    <property type="protein sequence ID" value="ENSHBUP00000020632.1"/>
    <property type="gene ID" value="ENSHBUG00000022910.1"/>
</dbReference>